<keyword evidence="8" id="KW-0653">Protein transport</keyword>
<dbReference type="GO" id="GO:0034398">
    <property type="term" value="P:telomere tethering at nuclear periphery"/>
    <property type="evidence" value="ECO:0007669"/>
    <property type="project" value="TreeGrafter"/>
</dbReference>
<dbReference type="GO" id="GO:0044614">
    <property type="term" value="C:nuclear pore cytoplasmic filaments"/>
    <property type="evidence" value="ECO:0007669"/>
    <property type="project" value="TreeGrafter"/>
</dbReference>
<dbReference type="Proteomes" id="UP001209878">
    <property type="component" value="Unassembled WGS sequence"/>
</dbReference>
<dbReference type="InterPro" id="IPR037665">
    <property type="entry name" value="Nucleoporin_S59-like"/>
</dbReference>
<dbReference type="InterPro" id="IPR021967">
    <property type="entry name" value="Nup98_C"/>
</dbReference>
<evidence type="ECO:0000256" key="1">
    <source>
        <dbReference type="ARBA" id="ARBA00004567"/>
    </source>
</evidence>
<keyword evidence="11" id="KW-0539">Nucleus</keyword>
<comment type="subcellular location">
    <subcellularLocation>
        <location evidence="2">Nucleus membrane</location>
        <topology evidence="2">Peripheral membrane protein</topology>
        <orientation evidence="2">Nucleoplasmic side</orientation>
    </subcellularLocation>
    <subcellularLocation>
        <location evidence="1">Nucleus</location>
        <location evidence="1">Nuclear pore complex</location>
    </subcellularLocation>
</comment>
<dbReference type="InterPro" id="IPR036903">
    <property type="entry name" value="Nup98_auto-Pept-S59_dom_sf"/>
</dbReference>
<keyword evidence="6" id="KW-0068">Autocatalytic cleavage</keyword>
<dbReference type="Pfam" id="PF04096">
    <property type="entry name" value="Nucleoporin2"/>
    <property type="match status" value="1"/>
</dbReference>
<dbReference type="Gene3D" id="3.30.1610.10">
    <property type="entry name" value="Peptidase S59, nucleoporin"/>
    <property type="match status" value="1"/>
</dbReference>
<evidence type="ECO:0000256" key="12">
    <source>
        <dbReference type="SAM" id="MobiDB-lite"/>
    </source>
</evidence>
<sequence>MELRLEDYVANRKGVQQGSATIFGAAPPTQTPGFSFGQNKTTSFTGGFGATPTATGLFGAQTTQPQGSTLFGGSTAAKPVFGTATTSAAAASTGFGGFGTNTGTSLFGGATTQQKSIFGQTATTQAGGLFGSTPTSTAFGTPGFGTPSVFGATTQAGGLFGNKPTGFGTPAASTGFSFGQPATTSSLFAKPTTTSTGFGGFGATSSAGFGTTQTSSLFGNKPTGFGAAVNPLGGGFAANTGLTGTLGTGTSLFGGQVAKPTLGTTFGTGNFLGGVGTSTALGGLGGVTAPLVGASDLAAQAQVQQQLMGLTNSPYGDSPLFRNLKPDDKKREELVKPTNPAAQKAALTGTTQYKVSPRPASKIKPRPLHSIANGKMQMFEGLEDDDASFGSDSFVARRSIKKLQLKKPGCRDQLPTSILHSPSIVEETFTQFSPISNYGERSEERPGGSRDKFATRAVSEDEMSSHSTSKNLDNTIDELNPRAPLQLNLSKLNRFPQGEPPGEQDSAEQSLHEDADNVVNPAGIRLTRPGYYTLPQMEELGGLLDENGKCIVENFVVGREGYGNVLWPGLTNVANANLDAIVHFRRKEITVYPDDDNKPPEGEGFNKKAQVTLDCVWPIDKSSHTPIKSPGRLQEMDYQEKLERASNKIGATFIDYRPETGSWVFEVKHFSMERAIVVLMVSFLSGETLLHGEVKHFSKYGLLDDSDDEDTTVLKPTKPKQLKLTPQQQQQQQKTTKSNSNNSRNNNSRLDSSRQMDTNEEQDIIPTMGEDSRLGGRAMGDMDMDAPSDASLPMDADDDQIPVPASYRLADSMGVFANDIQLKKASFFGDEDDIGSGSQSEWSQPRPPFPGMRDDPVGKKSVTWQGAGSRIQPSLNLTPSRIISTSDFLPSPPLQVLVPSGMSQHAQPQRVVGSRIHHRVPPLALSVTADRHKVAMDMGLLRGRSFRVGWGPCWATAHRDEPFQWQTGGGPMGDLFVPSPPESDFLVVMESLQRGLPQDLDIDTLQKNTEDWLKIQLDHSEHTVEGNCPIFVARPGIDVLCRYADLLKDATADVGGTERLRHTKLVWDLSVALWGDVSDILMEKGVTEAPRDSYEYQAARKTAFSRWLAGATAQTTRNDLLQSKPGSLEKTFLLLAANLVAEACECAQQNDNHRLALALAQPPGAHVPREMFLKQLDDWQNCKMEPFIEVDILKVYCLQAGLMTWTTPLVDINTCENLDWKRCLALHFWYRCMPTEGIAEALTAYDMAFQGDKVYAESPVAPYLSGKKYCGDSELEAYDMCYHLLKLYCDKCYPLHKILAPSTYTAAPLDHHLSWHLSQALCALDYNNLTAYQAGCLHTSYAAQLEAQGLWHWAVFVLLHLPDNQQREHEVRAVLTRHVGLDNTDTNKQRETFLQNDLHIPPQWIHLAKAMRGRSEHRYEHEAWHLQKAGLLNDSHLIILKHIAPDAIINENYDYLKRFLVGLRDTEDETSIKDWKTEGAVYMDYINMMQTLNQLKEGEPGGYEVERLQAEVVSLMSRIDQIKCDSALHRLCQSEMAKRADNLMLTLLIMQHPTQPLPTRFFTQELGTTHLPEDYALQRLGQLTRSYMQELSAS</sequence>
<comment type="caution">
    <text evidence="14">The sequence shown here is derived from an EMBL/GenBank/DDBJ whole genome shotgun (WGS) entry which is preliminary data.</text>
</comment>
<keyword evidence="10" id="KW-0906">Nuclear pore complex</keyword>
<feature type="compositionally biased region" description="Polar residues" evidence="12">
    <location>
        <begin position="862"/>
        <end position="871"/>
    </location>
</feature>
<dbReference type="InterPro" id="IPR007230">
    <property type="entry name" value="Nup98_auto-Pept-S59_dom"/>
</dbReference>
<keyword evidence="5" id="KW-0813">Transport</keyword>
<evidence type="ECO:0000256" key="7">
    <source>
        <dbReference type="ARBA" id="ARBA00022816"/>
    </source>
</evidence>
<dbReference type="Pfam" id="PF12110">
    <property type="entry name" value="Nup96"/>
    <property type="match status" value="1"/>
</dbReference>
<evidence type="ECO:0000256" key="4">
    <source>
        <dbReference type="ARBA" id="ARBA00013472"/>
    </source>
</evidence>
<feature type="region of interest" description="Disordered" evidence="12">
    <location>
        <begin position="705"/>
        <end position="796"/>
    </location>
</feature>
<dbReference type="GO" id="GO:0008139">
    <property type="term" value="F:nuclear localization sequence binding"/>
    <property type="evidence" value="ECO:0007669"/>
    <property type="project" value="TreeGrafter"/>
</dbReference>
<feature type="compositionally biased region" description="Low complexity" evidence="12">
    <location>
        <begin position="722"/>
        <end position="755"/>
    </location>
</feature>
<reference evidence="14" key="1">
    <citation type="journal article" date="2023" name="Mol. Biol. Evol.">
        <title>Third-Generation Sequencing Reveals the Adaptive Role of the Epigenome in Three Deep-Sea Polychaetes.</title>
        <authorList>
            <person name="Perez M."/>
            <person name="Aroh O."/>
            <person name="Sun Y."/>
            <person name="Lan Y."/>
            <person name="Juniper S.K."/>
            <person name="Young C.R."/>
            <person name="Angers B."/>
            <person name="Qian P.Y."/>
        </authorList>
    </citation>
    <scope>NUCLEOTIDE SEQUENCE</scope>
    <source>
        <strain evidence="14">R07B-5</strain>
    </source>
</reference>
<dbReference type="SUPFAM" id="SSF82215">
    <property type="entry name" value="C-terminal autoproteolytic domain of nucleoporin nup98"/>
    <property type="match status" value="1"/>
</dbReference>
<keyword evidence="9" id="KW-0811">Translocation</keyword>
<evidence type="ECO:0000313" key="15">
    <source>
        <dbReference type="Proteomes" id="UP001209878"/>
    </source>
</evidence>
<name>A0AAD9NSM7_RIDPI</name>
<dbReference type="PROSITE" id="PS51434">
    <property type="entry name" value="NUP_C"/>
    <property type="match status" value="1"/>
</dbReference>
<dbReference type="GO" id="GO:0017056">
    <property type="term" value="F:structural constituent of nuclear pore"/>
    <property type="evidence" value="ECO:0007669"/>
    <property type="project" value="InterPro"/>
</dbReference>
<evidence type="ECO:0000256" key="10">
    <source>
        <dbReference type="ARBA" id="ARBA00023132"/>
    </source>
</evidence>
<accession>A0AAD9NSM7</accession>
<protein>
    <recommendedName>
        <fullName evidence="4">Nuclear pore complex protein Nup98-Nup96</fullName>
    </recommendedName>
</protein>
<evidence type="ECO:0000256" key="9">
    <source>
        <dbReference type="ARBA" id="ARBA00023010"/>
    </source>
</evidence>
<dbReference type="GO" id="GO:0003723">
    <property type="term" value="F:RNA binding"/>
    <property type="evidence" value="ECO:0007669"/>
    <property type="project" value="TreeGrafter"/>
</dbReference>
<feature type="region of interest" description="Disordered" evidence="12">
    <location>
        <begin position="831"/>
        <end position="871"/>
    </location>
</feature>
<dbReference type="GO" id="GO:0051028">
    <property type="term" value="P:mRNA transport"/>
    <property type="evidence" value="ECO:0007669"/>
    <property type="project" value="UniProtKB-KW"/>
</dbReference>
<evidence type="ECO:0000256" key="8">
    <source>
        <dbReference type="ARBA" id="ARBA00022927"/>
    </source>
</evidence>
<evidence type="ECO:0000259" key="13">
    <source>
        <dbReference type="PROSITE" id="PS51434"/>
    </source>
</evidence>
<evidence type="ECO:0000256" key="3">
    <source>
        <dbReference type="ARBA" id="ARBA00008926"/>
    </source>
</evidence>
<evidence type="ECO:0000313" key="14">
    <source>
        <dbReference type="EMBL" id="KAK2181297.1"/>
    </source>
</evidence>
<dbReference type="GO" id="GO:0006405">
    <property type="term" value="P:RNA export from nucleus"/>
    <property type="evidence" value="ECO:0007669"/>
    <property type="project" value="TreeGrafter"/>
</dbReference>
<keyword evidence="7" id="KW-0509">mRNA transport</keyword>
<dbReference type="GO" id="GO:0031965">
    <property type="term" value="C:nuclear membrane"/>
    <property type="evidence" value="ECO:0007669"/>
    <property type="project" value="UniProtKB-SubCell"/>
</dbReference>
<dbReference type="EMBL" id="JAODUO010000403">
    <property type="protein sequence ID" value="KAK2181297.1"/>
    <property type="molecule type" value="Genomic_DNA"/>
</dbReference>
<evidence type="ECO:0000256" key="2">
    <source>
        <dbReference type="ARBA" id="ARBA00004620"/>
    </source>
</evidence>
<evidence type="ECO:0000256" key="11">
    <source>
        <dbReference type="ARBA" id="ARBA00023242"/>
    </source>
</evidence>
<keyword evidence="15" id="KW-1185">Reference proteome</keyword>
<dbReference type="GO" id="GO:0000973">
    <property type="term" value="P:post-transcriptional tethering of RNA polymerase II gene DNA at nuclear periphery"/>
    <property type="evidence" value="ECO:0007669"/>
    <property type="project" value="TreeGrafter"/>
</dbReference>
<dbReference type="PANTHER" id="PTHR23198">
    <property type="entry name" value="NUCLEOPORIN"/>
    <property type="match status" value="1"/>
</dbReference>
<organism evidence="14 15">
    <name type="scientific">Ridgeia piscesae</name>
    <name type="common">Tubeworm</name>
    <dbReference type="NCBI Taxonomy" id="27915"/>
    <lineage>
        <taxon>Eukaryota</taxon>
        <taxon>Metazoa</taxon>
        <taxon>Spiralia</taxon>
        <taxon>Lophotrochozoa</taxon>
        <taxon>Annelida</taxon>
        <taxon>Polychaeta</taxon>
        <taxon>Sedentaria</taxon>
        <taxon>Canalipalpata</taxon>
        <taxon>Sabellida</taxon>
        <taxon>Siboglinidae</taxon>
        <taxon>Ridgeia</taxon>
    </lineage>
</organism>
<evidence type="ECO:0000256" key="6">
    <source>
        <dbReference type="ARBA" id="ARBA00022813"/>
    </source>
</evidence>
<gene>
    <name evidence="14" type="ORF">NP493_402g03003</name>
</gene>
<dbReference type="PANTHER" id="PTHR23198:SF6">
    <property type="entry name" value="NUCLEAR PORE COMPLEX PROTEIN NUP98-NUP96"/>
    <property type="match status" value="1"/>
</dbReference>
<dbReference type="GO" id="GO:0006606">
    <property type="term" value="P:protein import into nucleus"/>
    <property type="evidence" value="ECO:0007669"/>
    <property type="project" value="TreeGrafter"/>
</dbReference>
<feature type="domain" description="Peptidase S59" evidence="13">
    <location>
        <begin position="528"/>
        <end position="670"/>
    </location>
</feature>
<feature type="region of interest" description="Disordered" evidence="12">
    <location>
        <begin position="492"/>
        <end position="520"/>
    </location>
</feature>
<dbReference type="Gene3D" id="1.25.40.690">
    <property type="match status" value="1"/>
</dbReference>
<evidence type="ECO:0000256" key="5">
    <source>
        <dbReference type="ARBA" id="ARBA00022448"/>
    </source>
</evidence>
<proteinExistence type="inferred from homology"/>
<comment type="similarity">
    <text evidence="3">Belongs to the nucleoporin GLFG family.</text>
</comment>